<dbReference type="EMBL" id="FOHX01000003">
    <property type="protein sequence ID" value="SET49100.1"/>
    <property type="molecule type" value="Genomic_DNA"/>
</dbReference>
<proteinExistence type="predicted"/>
<organism evidence="2 3">
    <name type="scientific">Nonomuraea wenchangensis</name>
    <dbReference type="NCBI Taxonomy" id="568860"/>
    <lineage>
        <taxon>Bacteria</taxon>
        <taxon>Bacillati</taxon>
        <taxon>Actinomycetota</taxon>
        <taxon>Actinomycetes</taxon>
        <taxon>Streptosporangiales</taxon>
        <taxon>Streptosporangiaceae</taxon>
        <taxon>Nonomuraea</taxon>
    </lineage>
</organism>
<dbReference type="AlphaFoldDB" id="A0A1I0EVD6"/>
<dbReference type="Proteomes" id="UP000199361">
    <property type="component" value="Unassembled WGS sequence"/>
</dbReference>
<keyword evidence="3" id="KW-1185">Reference proteome</keyword>
<dbReference type="STRING" id="568860.SAMN05421811_103207"/>
<evidence type="ECO:0000256" key="1">
    <source>
        <dbReference type="SAM" id="MobiDB-lite"/>
    </source>
</evidence>
<protein>
    <submittedName>
        <fullName evidence="2">Uncharacterized protein</fullName>
    </submittedName>
</protein>
<evidence type="ECO:0000313" key="3">
    <source>
        <dbReference type="Proteomes" id="UP000199361"/>
    </source>
</evidence>
<feature type="region of interest" description="Disordered" evidence="1">
    <location>
        <begin position="259"/>
        <end position="291"/>
    </location>
</feature>
<reference evidence="2 3" key="1">
    <citation type="submission" date="2016-10" db="EMBL/GenBank/DDBJ databases">
        <authorList>
            <person name="de Groot N.N."/>
        </authorList>
    </citation>
    <scope>NUCLEOTIDE SEQUENCE [LARGE SCALE GENOMIC DNA]</scope>
    <source>
        <strain evidence="2 3">CGMCC 4.5598</strain>
    </source>
</reference>
<dbReference type="RefSeq" id="WP_177240568.1">
    <property type="nucleotide sequence ID" value="NZ_FOHX01000003.1"/>
</dbReference>
<name>A0A1I0EVD6_9ACTN</name>
<feature type="region of interest" description="Disordered" evidence="1">
    <location>
        <begin position="404"/>
        <end position="439"/>
    </location>
</feature>
<evidence type="ECO:0000313" key="2">
    <source>
        <dbReference type="EMBL" id="SET49100.1"/>
    </source>
</evidence>
<accession>A0A1I0EVD6</accession>
<feature type="compositionally biased region" description="Low complexity" evidence="1">
    <location>
        <begin position="271"/>
        <end position="291"/>
    </location>
</feature>
<gene>
    <name evidence="2" type="ORF">SAMN05421811_103207</name>
</gene>
<sequence length="439" mass="43708">MSGGIVPASELRDTFTGTTLDTALWTATNNAGVTGSQNDVYQFEISGSAVAFSQIASAGTYDLTGSAFAVELVDAGSQATGLEVYAIVEADAINRLFFVIAGGFVGIYKVVSGSQSSLAFHSYSPADHRWLRIREDAGTTYWEASPDGSSWAELHSEATPITVTSTRLILQAGAWQAVGADTTVVWDNVGGLLVSDATASPTTVPATATIPAPTASAGATATPGAVAASASIPEPDVSAGTTASAPVVASEASVGVPEVSASSTASPEVVGASTAIPGPTAATGATATPDTVQADANIPAPTVEAGGNATATPQTVNAAAAIPGPSTGTSITAQPAIVLATAAVPTPTTTILVAATPAAVQAYATIPAALLSTTARPPAVAAVASIPTPSVSTGDLPQEIDITIGPPTHRQWSATAPARGWRTSDPVPRRWSATAPIRR</sequence>